<reference evidence="2 3" key="1">
    <citation type="submission" date="2024-01" db="EMBL/GenBank/DDBJ databases">
        <title>The genomes of 5 underutilized Papilionoideae crops provide insights into root nodulation and disease resistanc.</title>
        <authorList>
            <person name="Jiang F."/>
        </authorList>
    </citation>
    <scope>NUCLEOTIDE SEQUENCE [LARGE SCALE GENOMIC DNA]</scope>
    <source>
        <strain evidence="2">JINMINGXINNONG_FW02</strain>
        <tissue evidence="2">Leaves</tissue>
    </source>
</reference>
<dbReference type="EMBL" id="JAYMYR010000008">
    <property type="protein sequence ID" value="KAK7348079.1"/>
    <property type="molecule type" value="Genomic_DNA"/>
</dbReference>
<evidence type="ECO:0000313" key="3">
    <source>
        <dbReference type="Proteomes" id="UP001374584"/>
    </source>
</evidence>
<keyword evidence="3" id="KW-1185">Reference proteome</keyword>
<accession>A0AAN9QUG3</accession>
<proteinExistence type="predicted"/>
<organism evidence="2 3">
    <name type="scientific">Phaseolus coccineus</name>
    <name type="common">Scarlet runner bean</name>
    <name type="synonym">Phaseolus multiflorus</name>
    <dbReference type="NCBI Taxonomy" id="3886"/>
    <lineage>
        <taxon>Eukaryota</taxon>
        <taxon>Viridiplantae</taxon>
        <taxon>Streptophyta</taxon>
        <taxon>Embryophyta</taxon>
        <taxon>Tracheophyta</taxon>
        <taxon>Spermatophyta</taxon>
        <taxon>Magnoliopsida</taxon>
        <taxon>eudicotyledons</taxon>
        <taxon>Gunneridae</taxon>
        <taxon>Pentapetalae</taxon>
        <taxon>rosids</taxon>
        <taxon>fabids</taxon>
        <taxon>Fabales</taxon>
        <taxon>Fabaceae</taxon>
        <taxon>Papilionoideae</taxon>
        <taxon>50 kb inversion clade</taxon>
        <taxon>NPAAA clade</taxon>
        <taxon>indigoferoid/millettioid clade</taxon>
        <taxon>Phaseoleae</taxon>
        <taxon>Phaseolus</taxon>
    </lineage>
</organism>
<dbReference type="Proteomes" id="UP001374584">
    <property type="component" value="Unassembled WGS sequence"/>
</dbReference>
<evidence type="ECO:0000313" key="2">
    <source>
        <dbReference type="EMBL" id="KAK7348079.1"/>
    </source>
</evidence>
<feature type="compositionally biased region" description="Polar residues" evidence="1">
    <location>
        <begin position="46"/>
        <end position="60"/>
    </location>
</feature>
<evidence type="ECO:0000256" key="1">
    <source>
        <dbReference type="SAM" id="MobiDB-lite"/>
    </source>
</evidence>
<protein>
    <submittedName>
        <fullName evidence="2">Uncharacterized protein</fullName>
    </submittedName>
</protein>
<sequence>MAGIVGQLFGFLNDGGEPMQTTHPRRQSRNPGTVARSGHTEEEPSASFNNTGTQNMSGLINNTGYTKGNGNGSIVFGGFNSSTNSY</sequence>
<dbReference type="AlphaFoldDB" id="A0AAN9QUG3"/>
<gene>
    <name evidence="2" type="ORF">VNO80_22628</name>
</gene>
<feature type="region of interest" description="Disordered" evidence="1">
    <location>
        <begin position="1"/>
        <end position="86"/>
    </location>
</feature>
<comment type="caution">
    <text evidence="2">The sequence shown here is derived from an EMBL/GenBank/DDBJ whole genome shotgun (WGS) entry which is preliminary data.</text>
</comment>
<name>A0AAN9QUG3_PHACN</name>